<evidence type="ECO:0000313" key="2">
    <source>
        <dbReference type="EMBL" id="NMQ29134.1"/>
    </source>
</evidence>
<proteinExistence type="predicted"/>
<dbReference type="PANTHER" id="PTHR13696">
    <property type="entry name" value="P-LOOP CONTAINING NUCLEOSIDE TRIPHOSPHATE HYDROLASE"/>
    <property type="match status" value="1"/>
</dbReference>
<dbReference type="InterPro" id="IPR025669">
    <property type="entry name" value="AAA_dom"/>
</dbReference>
<evidence type="ECO:0000313" key="3">
    <source>
        <dbReference type="Proteomes" id="UP000749010"/>
    </source>
</evidence>
<evidence type="ECO:0000259" key="1">
    <source>
        <dbReference type="Pfam" id="PF13614"/>
    </source>
</evidence>
<dbReference type="Gene3D" id="3.40.50.300">
    <property type="entry name" value="P-loop containing nucleotide triphosphate hydrolases"/>
    <property type="match status" value="1"/>
</dbReference>
<organism evidence="2 3">
    <name type="scientific">Candidatus Accumulibacter phosphatis</name>
    <dbReference type="NCBI Taxonomy" id="327160"/>
    <lineage>
        <taxon>Bacteria</taxon>
        <taxon>Pseudomonadati</taxon>
        <taxon>Pseudomonadota</taxon>
        <taxon>Betaproteobacteria</taxon>
        <taxon>Candidatus Accumulibacter</taxon>
    </lineage>
</organism>
<comment type="caution">
    <text evidence="2">The sequence shown here is derived from an EMBL/GenBank/DDBJ whole genome shotgun (WGS) entry which is preliminary data.</text>
</comment>
<dbReference type="Pfam" id="PF13614">
    <property type="entry name" value="AAA_31"/>
    <property type="match status" value="1"/>
</dbReference>
<keyword evidence="3" id="KW-1185">Reference proteome</keyword>
<dbReference type="InterPro" id="IPR050678">
    <property type="entry name" value="DNA_Partitioning_ATPase"/>
</dbReference>
<protein>
    <recommendedName>
        <fullName evidence="1">AAA domain-containing protein</fullName>
    </recommendedName>
</protein>
<dbReference type="InterPro" id="IPR027417">
    <property type="entry name" value="P-loop_NTPase"/>
</dbReference>
<dbReference type="SUPFAM" id="SSF52540">
    <property type="entry name" value="P-loop containing nucleoside triphosphate hydrolases"/>
    <property type="match status" value="1"/>
</dbReference>
<accession>A0ABX1U1Z7</accession>
<dbReference type="CDD" id="cd02042">
    <property type="entry name" value="ParAB_family"/>
    <property type="match status" value="1"/>
</dbReference>
<reference evidence="2 3" key="1">
    <citation type="submission" date="2019-03" db="EMBL/GenBank/DDBJ databases">
        <title>Metabolic reconstructions from genomes of highly enriched 'Candidatus Accumulibacter' and 'Candidatus Competibacter' bioreactor populations.</title>
        <authorList>
            <person name="Annavajhala M.K."/>
            <person name="Welles L."/>
            <person name="Abbas B."/>
            <person name="Sorokin D."/>
            <person name="Park H."/>
            <person name="Van Loosdrecht M."/>
            <person name="Chandran K."/>
        </authorList>
    </citation>
    <scope>NUCLEOTIDE SEQUENCE [LARGE SCALE GENOMIC DNA]</scope>
    <source>
        <strain evidence="2 3">SBR_S</strain>
    </source>
</reference>
<dbReference type="Proteomes" id="UP000749010">
    <property type="component" value="Unassembled WGS sequence"/>
</dbReference>
<name>A0ABX1U1Z7_9PROT</name>
<feature type="domain" description="AAA" evidence="1">
    <location>
        <begin position="5"/>
        <end position="107"/>
    </location>
</feature>
<gene>
    <name evidence="2" type="ORF">E4Q23_16015</name>
</gene>
<sequence length="202" mass="22418">MRRVVFNQKGGVGKSTIACNLAAVGAARGRRTLLIDLDAQANSSRYLLGQALDTQEKTLAHFFDDLLGLKLFHDEIGAYVVPSPFPNLDVLPADPRLEELQFKLESRYKMYKLRLPDLGGNPVGTLDEGEDHFCPSFRMREILQGEFIEERGDGAIMGWAGHPVNFDGQGVGQSVRFDVGGRNEQFANERTRVVLLLQVATQ</sequence>
<dbReference type="PANTHER" id="PTHR13696:SF52">
    <property type="entry name" value="PARA FAMILY PROTEIN CT_582"/>
    <property type="match status" value="1"/>
</dbReference>
<dbReference type="EMBL" id="SPMY01000046">
    <property type="protein sequence ID" value="NMQ29134.1"/>
    <property type="molecule type" value="Genomic_DNA"/>
</dbReference>